<sequence length="70" mass="7935">MLYQCTGPRPRQTGISVPVYPILTTLVYMFLASRLSMTAIKLMSPNHSTARELASILRNRSCQKETCTWT</sequence>
<dbReference type="Proteomes" id="UP000316621">
    <property type="component" value="Chromosome 8"/>
</dbReference>
<gene>
    <name evidence="2" type="ORF">C5167_048574</name>
</gene>
<name>A0A4Y7KL26_PAPSO</name>
<feature type="transmembrane region" description="Helical" evidence="1">
    <location>
        <begin position="12"/>
        <end position="31"/>
    </location>
</feature>
<dbReference type="AlphaFoldDB" id="A0A4Y7KL26"/>
<keyword evidence="1" id="KW-1133">Transmembrane helix</keyword>
<dbReference type="Gramene" id="RZC73092">
    <property type="protein sequence ID" value="RZC73092"/>
    <property type="gene ID" value="C5167_048574"/>
</dbReference>
<keyword evidence="1" id="KW-0472">Membrane</keyword>
<dbReference type="EMBL" id="CM010722">
    <property type="protein sequence ID" value="RZC73092.1"/>
    <property type="molecule type" value="Genomic_DNA"/>
</dbReference>
<evidence type="ECO:0000256" key="1">
    <source>
        <dbReference type="SAM" id="Phobius"/>
    </source>
</evidence>
<accession>A0A4Y7KL26</accession>
<organism evidence="2 3">
    <name type="scientific">Papaver somniferum</name>
    <name type="common">Opium poppy</name>
    <dbReference type="NCBI Taxonomy" id="3469"/>
    <lineage>
        <taxon>Eukaryota</taxon>
        <taxon>Viridiplantae</taxon>
        <taxon>Streptophyta</taxon>
        <taxon>Embryophyta</taxon>
        <taxon>Tracheophyta</taxon>
        <taxon>Spermatophyta</taxon>
        <taxon>Magnoliopsida</taxon>
        <taxon>Ranunculales</taxon>
        <taxon>Papaveraceae</taxon>
        <taxon>Papaveroideae</taxon>
        <taxon>Papaver</taxon>
    </lineage>
</organism>
<evidence type="ECO:0000313" key="3">
    <source>
        <dbReference type="Proteomes" id="UP000316621"/>
    </source>
</evidence>
<proteinExistence type="predicted"/>
<protein>
    <submittedName>
        <fullName evidence="2">Uncharacterized protein</fullName>
    </submittedName>
</protein>
<keyword evidence="3" id="KW-1185">Reference proteome</keyword>
<keyword evidence="1" id="KW-0812">Transmembrane</keyword>
<evidence type="ECO:0000313" key="2">
    <source>
        <dbReference type="EMBL" id="RZC73092.1"/>
    </source>
</evidence>
<reference evidence="2 3" key="1">
    <citation type="journal article" date="2018" name="Science">
        <title>The opium poppy genome and morphinan production.</title>
        <authorList>
            <person name="Guo L."/>
            <person name="Winzer T."/>
            <person name="Yang X."/>
            <person name="Li Y."/>
            <person name="Ning Z."/>
            <person name="He Z."/>
            <person name="Teodor R."/>
            <person name="Lu Y."/>
            <person name="Bowser T.A."/>
            <person name="Graham I.A."/>
            <person name="Ye K."/>
        </authorList>
    </citation>
    <scope>NUCLEOTIDE SEQUENCE [LARGE SCALE GENOMIC DNA]</scope>
    <source>
        <strain evidence="3">cv. HN1</strain>
        <tissue evidence="2">Leaves</tissue>
    </source>
</reference>